<proteinExistence type="predicted"/>
<keyword evidence="2" id="KW-1185">Reference proteome</keyword>
<sequence length="74" mass="8582">MVRYGTAYGTVRHRLWYGTAPLIVRFGGRDLRGHVVFEIPTNRPKKLTSFLPGFNFDGKNKKKISYSIKKCKTY</sequence>
<evidence type="ECO:0000313" key="1">
    <source>
        <dbReference type="EMBL" id="RNA06325.1"/>
    </source>
</evidence>
<name>A0A3M7Q5W5_BRAPC</name>
<protein>
    <submittedName>
        <fullName evidence="1">Uncharacterized protein</fullName>
    </submittedName>
</protein>
<gene>
    <name evidence="1" type="ORF">BpHYR1_015246</name>
</gene>
<dbReference type="Proteomes" id="UP000276133">
    <property type="component" value="Unassembled WGS sequence"/>
</dbReference>
<dbReference type="AlphaFoldDB" id="A0A3M7Q5W5"/>
<reference evidence="1 2" key="1">
    <citation type="journal article" date="2018" name="Sci. Rep.">
        <title>Genomic signatures of local adaptation to the degree of environmental predictability in rotifers.</title>
        <authorList>
            <person name="Franch-Gras L."/>
            <person name="Hahn C."/>
            <person name="Garcia-Roger E.M."/>
            <person name="Carmona M.J."/>
            <person name="Serra M."/>
            <person name="Gomez A."/>
        </authorList>
    </citation>
    <scope>NUCLEOTIDE SEQUENCE [LARGE SCALE GENOMIC DNA]</scope>
    <source>
        <strain evidence="1">HYR1</strain>
    </source>
</reference>
<comment type="caution">
    <text evidence="1">The sequence shown here is derived from an EMBL/GenBank/DDBJ whole genome shotgun (WGS) entry which is preliminary data.</text>
</comment>
<evidence type="ECO:0000313" key="2">
    <source>
        <dbReference type="Proteomes" id="UP000276133"/>
    </source>
</evidence>
<organism evidence="1 2">
    <name type="scientific">Brachionus plicatilis</name>
    <name type="common">Marine rotifer</name>
    <name type="synonym">Brachionus muelleri</name>
    <dbReference type="NCBI Taxonomy" id="10195"/>
    <lineage>
        <taxon>Eukaryota</taxon>
        <taxon>Metazoa</taxon>
        <taxon>Spiralia</taxon>
        <taxon>Gnathifera</taxon>
        <taxon>Rotifera</taxon>
        <taxon>Eurotatoria</taxon>
        <taxon>Monogononta</taxon>
        <taxon>Pseudotrocha</taxon>
        <taxon>Ploima</taxon>
        <taxon>Brachionidae</taxon>
        <taxon>Brachionus</taxon>
    </lineage>
</organism>
<dbReference type="EMBL" id="REGN01007433">
    <property type="protein sequence ID" value="RNA06325.1"/>
    <property type="molecule type" value="Genomic_DNA"/>
</dbReference>
<accession>A0A3M7Q5W5</accession>